<protein>
    <submittedName>
        <fullName evidence="2">Uncharacterized protein</fullName>
    </submittedName>
</protein>
<sequence length="90" mass="10237">MAWIQSQIIDISTKFAPNPTSKSFKILLFTTSRTNNKVSPHKQKKRKRQPKHLRALDMKGGGRDSISITINIPEIPCAMDEVANQKVYKN</sequence>
<organism evidence="1 2">
    <name type="scientific">Strongyloides venezuelensis</name>
    <name type="common">Threadworm</name>
    <dbReference type="NCBI Taxonomy" id="75913"/>
    <lineage>
        <taxon>Eukaryota</taxon>
        <taxon>Metazoa</taxon>
        <taxon>Ecdysozoa</taxon>
        <taxon>Nematoda</taxon>
        <taxon>Chromadorea</taxon>
        <taxon>Rhabditida</taxon>
        <taxon>Tylenchina</taxon>
        <taxon>Panagrolaimomorpha</taxon>
        <taxon>Strongyloidoidea</taxon>
        <taxon>Strongyloididae</taxon>
        <taxon>Strongyloides</taxon>
    </lineage>
</organism>
<dbReference type="AlphaFoldDB" id="A0A0K0G5U4"/>
<dbReference type="Proteomes" id="UP000035680">
    <property type="component" value="Unassembled WGS sequence"/>
</dbReference>
<reference evidence="1" key="1">
    <citation type="submission" date="2014-07" db="EMBL/GenBank/DDBJ databases">
        <authorList>
            <person name="Martin A.A"/>
            <person name="De Silva N."/>
        </authorList>
    </citation>
    <scope>NUCLEOTIDE SEQUENCE</scope>
</reference>
<name>A0A0K0G5U4_STRVS</name>
<evidence type="ECO:0000313" key="2">
    <source>
        <dbReference type="WBParaSite" id="SVE_2012000.1"/>
    </source>
</evidence>
<dbReference type="WBParaSite" id="SVE_2012000.1">
    <property type="protein sequence ID" value="SVE_2012000.1"/>
    <property type="gene ID" value="SVE_2012000"/>
</dbReference>
<accession>A0A0K0G5U4</accession>
<proteinExistence type="predicted"/>
<evidence type="ECO:0000313" key="1">
    <source>
        <dbReference type="Proteomes" id="UP000035680"/>
    </source>
</evidence>
<reference evidence="2" key="2">
    <citation type="submission" date="2015-08" db="UniProtKB">
        <authorList>
            <consortium name="WormBaseParasite"/>
        </authorList>
    </citation>
    <scope>IDENTIFICATION</scope>
</reference>
<keyword evidence="1" id="KW-1185">Reference proteome</keyword>